<sequence>MVIIHICHLKTCSVELAPAVTHIFNISINTGVLPEDWRNADIAPIFKKGNKYEAANYRPVSLTSVCCKTLEHIICRHILQHLEKHRILSNLQHEFRSGHSCESQLIITMEDIMRRYDQKKQVDLVILDFSKAFDTVPHRKLLHKLRNYGIHGNFNILRWISSFLMDRQQRVVVEGETSTKCAVDSGVPQGTVLGPLLFLCHINDLPLSVSSHVRLFADDCLLYREINCHSDHIQLQEDLKSLELWARKWGMKFNATKCYLMSIHRSRSPSSYLYSHNNHILKQVQDNPYIGVQISEDLKWTTYINKICNRANSILGFIRRNLQHSNRNFKETAYVSLVRSILDYASIVWDPSMKKDIDKIEGIQRRAARFVMNDYSRKSSVTEMMRQLH</sequence>
<gene>
    <name evidence="2" type="ORF">FSP39_018491</name>
</gene>
<evidence type="ECO:0000259" key="1">
    <source>
        <dbReference type="PROSITE" id="PS50878"/>
    </source>
</evidence>
<dbReference type="PROSITE" id="PS50878">
    <property type="entry name" value="RT_POL"/>
    <property type="match status" value="1"/>
</dbReference>
<protein>
    <recommendedName>
        <fullName evidence="1">Reverse transcriptase domain-containing protein</fullName>
    </recommendedName>
</protein>
<dbReference type="Pfam" id="PF00078">
    <property type="entry name" value="RVT_1"/>
    <property type="match status" value="1"/>
</dbReference>
<dbReference type="SUPFAM" id="SSF56672">
    <property type="entry name" value="DNA/RNA polymerases"/>
    <property type="match status" value="1"/>
</dbReference>
<name>A0AA89BUG8_PINIB</name>
<dbReference type="InterPro" id="IPR043502">
    <property type="entry name" value="DNA/RNA_pol_sf"/>
</dbReference>
<dbReference type="InterPro" id="IPR000477">
    <property type="entry name" value="RT_dom"/>
</dbReference>
<accession>A0AA89BUG8</accession>
<comment type="caution">
    <text evidence="2">The sequence shown here is derived from an EMBL/GenBank/DDBJ whole genome shotgun (WGS) entry which is preliminary data.</text>
</comment>
<keyword evidence="3" id="KW-1185">Reference proteome</keyword>
<dbReference type="CDD" id="cd01650">
    <property type="entry name" value="RT_nLTR_like"/>
    <property type="match status" value="1"/>
</dbReference>
<dbReference type="AlphaFoldDB" id="A0AA89BUG8"/>
<reference evidence="2" key="1">
    <citation type="submission" date="2019-08" db="EMBL/GenBank/DDBJ databases">
        <title>The improved chromosome-level genome for the pearl oyster Pinctada fucata martensii using PacBio sequencing and Hi-C.</title>
        <authorList>
            <person name="Zheng Z."/>
        </authorList>
    </citation>
    <scope>NUCLEOTIDE SEQUENCE</scope>
    <source>
        <strain evidence="2">ZZ-2019</strain>
        <tissue evidence="2">Adductor muscle</tissue>
    </source>
</reference>
<proteinExistence type="predicted"/>
<organism evidence="2 3">
    <name type="scientific">Pinctada imbricata</name>
    <name type="common">Atlantic pearl-oyster</name>
    <name type="synonym">Pinctada martensii</name>
    <dbReference type="NCBI Taxonomy" id="66713"/>
    <lineage>
        <taxon>Eukaryota</taxon>
        <taxon>Metazoa</taxon>
        <taxon>Spiralia</taxon>
        <taxon>Lophotrochozoa</taxon>
        <taxon>Mollusca</taxon>
        <taxon>Bivalvia</taxon>
        <taxon>Autobranchia</taxon>
        <taxon>Pteriomorphia</taxon>
        <taxon>Pterioida</taxon>
        <taxon>Pterioidea</taxon>
        <taxon>Pteriidae</taxon>
        <taxon>Pinctada</taxon>
    </lineage>
</organism>
<evidence type="ECO:0000313" key="3">
    <source>
        <dbReference type="Proteomes" id="UP001186944"/>
    </source>
</evidence>
<feature type="domain" description="Reverse transcriptase" evidence="1">
    <location>
        <begin position="26"/>
        <end position="294"/>
    </location>
</feature>
<dbReference type="Proteomes" id="UP001186944">
    <property type="component" value="Unassembled WGS sequence"/>
</dbReference>
<dbReference type="PANTHER" id="PTHR33332">
    <property type="entry name" value="REVERSE TRANSCRIPTASE DOMAIN-CONTAINING PROTEIN"/>
    <property type="match status" value="1"/>
</dbReference>
<evidence type="ECO:0000313" key="2">
    <source>
        <dbReference type="EMBL" id="KAK3091269.1"/>
    </source>
</evidence>
<dbReference type="EMBL" id="VSWD01000010">
    <property type="protein sequence ID" value="KAK3091269.1"/>
    <property type="molecule type" value="Genomic_DNA"/>
</dbReference>